<dbReference type="RefSeq" id="WP_296652502.1">
    <property type="nucleotide sequence ID" value="NZ_JBHSMP010000009.1"/>
</dbReference>
<accession>A0ABW0J5X1</accession>
<proteinExistence type="predicted"/>
<dbReference type="PRINTS" id="PR00778">
    <property type="entry name" value="HTHARSR"/>
</dbReference>
<feature type="domain" description="HTH arsR-type" evidence="4">
    <location>
        <begin position="5"/>
        <end position="99"/>
    </location>
</feature>
<dbReference type="PROSITE" id="PS50987">
    <property type="entry name" value="HTH_ARSR_2"/>
    <property type="match status" value="1"/>
</dbReference>
<dbReference type="InterPro" id="IPR036388">
    <property type="entry name" value="WH-like_DNA-bd_sf"/>
</dbReference>
<evidence type="ECO:0000313" key="6">
    <source>
        <dbReference type="Proteomes" id="UP001596103"/>
    </source>
</evidence>
<evidence type="ECO:0000256" key="2">
    <source>
        <dbReference type="ARBA" id="ARBA00023125"/>
    </source>
</evidence>
<name>A0ABW0J5X1_9BURK</name>
<dbReference type="Gene3D" id="1.10.10.10">
    <property type="entry name" value="Winged helix-like DNA-binding domain superfamily/Winged helix DNA-binding domain"/>
    <property type="match status" value="1"/>
</dbReference>
<organism evidence="5 6">
    <name type="scientific">Paraburkholderia denitrificans</name>
    <dbReference type="NCBI Taxonomy" id="694025"/>
    <lineage>
        <taxon>Bacteria</taxon>
        <taxon>Pseudomonadati</taxon>
        <taxon>Pseudomonadota</taxon>
        <taxon>Betaproteobacteria</taxon>
        <taxon>Burkholderiales</taxon>
        <taxon>Burkholderiaceae</taxon>
        <taxon>Paraburkholderia</taxon>
    </lineage>
</organism>
<comment type="caution">
    <text evidence="5">The sequence shown here is derived from an EMBL/GenBank/DDBJ whole genome shotgun (WGS) entry which is preliminary data.</text>
</comment>
<evidence type="ECO:0000259" key="4">
    <source>
        <dbReference type="PROSITE" id="PS50987"/>
    </source>
</evidence>
<keyword evidence="6" id="KW-1185">Reference proteome</keyword>
<dbReference type="InterPro" id="IPR011991">
    <property type="entry name" value="ArsR-like_HTH"/>
</dbReference>
<reference evidence="6" key="1">
    <citation type="journal article" date="2019" name="Int. J. Syst. Evol. Microbiol.">
        <title>The Global Catalogue of Microorganisms (GCM) 10K type strain sequencing project: providing services to taxonomists for standard genome sequencing and annotation.</title>
        <authorList>
            <consortium name="The Broad Institute Genomics Platform"/>
            <consortium name="The Broad Institute Genome Sequencing Center for Infectious Disease"/>
            <person name="Wu L."/>
            <person name="Ma J."/>
        </authorList>
    </citation>
    <scope>NUCLEOTIDE SEQUENCE [LARGE SCALE GENOMIC DNA]</scope>
    <source>
        <strain evidence="6">CCUG 56042</strain>
    </source>
</reference>
<evidence type="ECO:0000256" key="3">
    <source>
        <dbReference type="ARBA" id="ARBA00023163"/>
    </source>
</evidence>
<dbReference type="EMBL" id="JBHSMP010000009">
    <property type="protein sequence ID" value="MFC5428462.1"/>
    <property type="molecule type" value="Genomic_DNA"/>
</dbReference>
<dbReference type="NCBIfam" id="NF033788">
    <property type="entry name" value="HTH_metalloreg"/>
    <property type="match status" value="1"/>
</dbReference>
<dbReference type="PANTHER" id="PTHR43132">
    <property type="entry name" value="ARSENICAL RESISTANCE OPERON REPRESSOR ARSR-RELATED"/>
    <property type="match status" value="1"/>
</dbReference>
<dbReference type="SMART" id="SM00418">
    <property type="entry name" value="HTH_ARSR"/>
    <property type="match status" value="1"/>
</dbReference>
<dbReference type="InterPro" id="IPR051011">
    <property type="entry name" value="Metal_resp_trans_reg"/>
</dbReference>
<dbReference type="Proteomes" id="UP001596103">
    <property type="component" value="Unassembled WGS sequence"/>
</dbReference>
<dbReference type="InterPro" id="IPR036390">
    <property type="entry name" value="WH_DNA-bd_sf"/>
</dbReference>
<dbReference type="PANTHER" id="PTHR43132:SF6">
    <property type="entry name" value="HTH-TYPE TRANSCRIPTIONAL REPRESSOR CZRA"/>
    <property type="match status" value="1"/>
</dbReference>
<dbReference type="CDD" id="cd00090">
    <property type="entry name" value="HTH_ARSR"/>
    <property type="match status" value="1"/>
</dbReference>
<sequence length="106" mass="11633">MTPFYDDERVAPLADLFRLLGDPTRLRIVLACAHDRLAVGAIAEALGLSPSLVSHHLRLLRAARIVRAEREGKQVFYAAADAHISAMLAGMLEHVAEPVADWQEHA</sequence>
<keyword evidence="1" id="KW-0805">Transcription regulation</keyword>
<evidence type="ECO:0000256" key="1">
    <source>
        <dbReference type="ARBA" id="ARBA00023015"/>
    </source>
</evidence>
<dbReference type="Pfam" id="PF01022">
    <property type="entry name" value="HTH_5"/>
    <property type="match status" value="1"/>
</dbReference>
<dbReference type="InterPro" id="IPR001845">
    <property type="entry name" value="HTH_ArsR_DNA-bd_dom"/>
</dbReference>
<keyword evidence="2" id="KW-0238">DNA-binding</keyword>
<gene>
    <name evidence="5" type="ORF">ACFPTO_06545</name>
</gene>
<evidence type="ECO:0000313" key="5">
    <source>
        <dbReference type="EMBL" id="MFC5428462.1"/>
    </source>
</evidence>
<keyword evidence="3" id="KW-0804">Transcription</keyword>
<dbReference type="SUPFAM" id="SSF46785">
    <property type="entry name" value="Winged helix' DNA-binding domain"/>
    <property type="match status" value="1"/>
</dbReference>
<protein>
    <submittedName>
        <fullName evidence="5">ArsR/SmtB family transcription factor</fullName>
    </submittedName>
</protein>